<dbReference type="GO" id="GO:0004930">
    <property type="term" value="F:G protein-coupled receptor activity"/>
    <property type="evidence" value="ECO:0007669"/>
    <property type="project" value="UniProtKB-KW"/>
</dbReference>
<evidence type="ECO:0000256" key="6">
    <source>
        <dbReference type="ARBA" id="ARBA00023136"/>
    </source>
</evidence>
<dbReference type="PROSITE" id="PS50262">
    <property type="entry name" value="G_PROTEIN_RECEP_F1_2"/>
    <property type="match status" value="1"/>
</dbReference>
<comment type="subcellular location">
    <subcellularLocation>
        <location evidence="1">Membrane</location>
        <topology evidence="1">Multi-pass membrane protein</topology>
    </subcellularLocation>
</comment>
<reference evidence="10" key="1">
    <citation type="submission" date="2022-08" db="UniProtKB">
        <authorList>
            <consortium name="EnsemblMetazoa"/>
        </authorList>
    </citation>
    <scope>IDENTIFICATION</scope>
    <source>
        <strain evidence="10">EBRO</strain>
    </source>
</reference>
<keyword evidence="6" id="KW-0472">Membrane</keyword>
<proteinExistence type="inferred from homology"/>
<evidence type="ECO:0000313" key="10">
    <source>
        <dbReference type="EnsemblMetazoa" id="AATE002401-PA.1"/>
    </source>
</evidence>
<organism evidence="10">
    <name type="scientific">Anopheles atroparvus</name>
    <name type="common">European mosquito</name>
    <dbReference type="NCBI Taxonomy" id="41427"/>
    <lineage>
        <taxon>Eukaryota</taxon>
        <taxon>Metazoa</taxon>
        <taxon>Ecdysozoa</taxon>
        <taxon>Arthropoda</taxon>
        <taxon>Hexapoda</taxon>
        <taxon>Insecta</taxon>
        <taxon>Pterygota</taxon>
        <taxon>Neoptera</taxon>
        <taxon>Endopterygota</taxon>
        <taxon>Diptera</taxon>
        <taxon>Nematocera</taxon>
        <taxon>Culicoidea</taxon>
        <taxon>Culicidae</taxon>
        <taxon>Anophelinae</taxon>
        <taxon>Anopheles</taxon>
    </lineage>
</organism>
<keyword evidence="4" id="KW-1133">Transmembrane helix</keyword>
<dbReference type="Pfam" id="PF00001">
    <property type="entry name" value="7tm_1"/>
    <property type="match status" value="1"/>
</dbReference>
<dbReference type="VEuPathDB" id="VectorBase:AATE002401"/>
<keyword evidence="7" id="KW-0675">Receptor</keyword>
<dbReference type="SUPFAM" id="SSF81321">
    <property type="entry name" value="Family A G protein-coupled receptor-like"/>
    <property type="match status" value="1"/>
</dbReference>
<evidence type="ECO:0000256" key="1">
    <source>
        <dbReference type="ARBA" id="ARBA00004141"/>
    </source>
</evidence>
<dbReference type="PANTHER" id="PTHR24243">
    <property type="entry name" value="G-PROTEIN COUPLED RECEPTOR"/>
    <property type="match status" value="1"/>
</dbReference>
<dbReference type="InterPro" id="IPR000276">
    <property type="entry name" value="GPCR_Rhodpsn"/>
</dbReference>
<dbReference type="Gene3D" id="1.20.1070.10">
    <property type="entry name" value="Rhodopsin 7-helix transmembrane proteins"/>
    <property type="match status" value="1"/>
</dbReference>
<dbReference type="STRING" id="41427.A0A182INE4"/>
<evidence type="ECO:0000256" key="8">
    <source>
        <dbReference type="ARBA" id="ARBA00023224"/>
    </source>
</evidence>
<accession>A0A182INE4</accession>
<dbReference type="EnsemblMetazoa" id="AATE002401-RA">
    <property type="protein sequence ID" value="AATE002401-PA.1"/>
    <property type="gene ID" value="AATE002401"/>
</dbReference>
<keyword evidence="8" id="KW-0807">Transducer</keyword>
<dbReference type="GO" id="GO:0005886">
    <property type="term" value="C:plasma membrane"/>
    <property type="evidence" value="ECO:0007669"/>
    <property type="project" value="TreeGrafter"/>
</dbReference>
<sequence>MSVTPGQTCPEVACFVWRCGKAVPFVELTVAHASVLTILAISFERYYAICEPLKAGYVCTKARALLICLAAWTVAAILTRLRPRPLRLELMMSRGIKKAIVKYIMP</sequence>
<evidence type="ECO:0000256" key="5">
    <source>
        <dbReference type="ARBA" id="ARBA00023040"/>
    </source>
</evidence>
<dbReference type="PROSITE" id="PS00237">
    <property type="entry name" value="G_PROTEIN_RECEP_F1_1"/>
    <property type="match status" value="1"/>
</dbReference>
<comment type="similarity">
    <text evidence="2">Belongs to the G-protein coupled receptor 1 family.</text>
</comment>
<evidence type="ECO:0000259" key="9">
    <source>
        <dbReference type="PROSITE" id="PS50262"/>
    </source>
</evidence>
<keyword evidence="5" id="KW-0297">G-protein coupled receptor</keyword>
<dbReference type="InterPro" id="IPR017452">
    <property type="entry name" value="GPCR_Rhodpsn_7TM"/>
</dbReference>
<protein>
    <recommendedName>
        <fullName evidence="9">G-protein coupled receptors family 1 profile domain-containing protein</fullName>
    </recommendedName>
</protein>
<evidence type="ECO:0000256" key="4">
    <source>
        <dbReference type="ARBA" id="ARBA00022989"/>
    </source>
</evidence>
<keyword evidence="3" id="KW-0812">Transmembrane</keyword>
<feature type="domain" description="G-protein coupled receptors family 1 profile" evidence="9">
    <location>
        <begin position="33"/>
        <end position="79"/>
    </location>
</feature>
<evidence type="ECO:0000256" key="2">
    <source>
        <dbReference type="ARBA" id="ARBA00010663"/>
    </source>
</evidence>
<dbReference type="PANTHER" id="PTHR24243:SF233">
    <property type="entry name" value="THYROTROPIN-RELEASING HORMONE RECEPTOR"/>
    <property type="match status" value="1"/>
</dbReference>
<dbReference type="AlphaFoldDB" id="A0A182INE4"/>
<evidence type="ECO:0000256" key="3">
    <source>
        <dbReference type="ARBA" id="ARBA00022692"/>
    </source>
</evidence>
<name>A0A182INE4_ANOAO</name>
<evidence type="ECO:0000256" key="7">
    <source>
        <dbReference type="ARBA" id="ARBA00023170"/>
    </source>
</evidence>